<organism evidence="2">
    <name type="scientific">Panicum hallii</name>
    <dbReference type="NCBI Taxonomy" id="206008"/>
    <lineage>
        <taxon>Eukaryota</taxon>
        <taxon>Viridiplantae</taxon>
        <taxon>Streptophyta</taxon>
        <taxon>Embryophyta</taxon>
        <taxon>Tracheophyta</taxon>
        <taxon>Spermatophyta</taxon>
        <taxon>Magnoliopsida</taxon>
        <taxon>Liliopsida</taxon>
        <taxon>Poales</taxon>
        <taxon>Poaceae</taxon>
        <taxon>PACMAD clade</taxon>
        <taxon>Panicoideae</taxon>
        <taxon>Panicodae</taxon>
        <taxon>Paniceae</taxon>
        <taxon>Panicinae</taxon>
        <taxon>Panicum</taxon>
        <taxon>Panicum sect. Panicum</taxon>
    </lineage>
</organism>
<name>A0A2T8IGW4_9POAL</name>
<proteinExistence type="predicted"/>
<sequence>MIPFPILRLARGKPYPISREPLDGSGLRLARGELQVRQRGTERPAWRRPTRGEGGGATAYGLRRTSNATTEVPLSSGAGGVWISLVAPVSRSPFFFPFFVFLPAARRCCSRSDARAASRGARCYAAACRGGCFNELLRLAARIWIPAVLYPFDNLASFFSSYFAYHDHG</sequence>
<gene>
    <name evidence="2" type="ORF">PAHAL_6G194300</name>
</gene>
<feature type="region of interest" description="Disordered" evidence="1">
    <location>
        <begin position="38"/>
        <end position="62"/>
    </location>
</feature>
<dbReference type="Gramene" id="PVH36902">
    <property type="protein sequence ID" value="PVH36902"/>
    <property type="gene ID" value="PAHAL_6G194300"/>
</dbReference>
<dbReference type="AlphaFoldDB" id="A0A2T8IGW4"/>
<dbReference type="EMBL" id="CM008051">
    <property type="protein sequence ID" value="PVH36902.1"/>
    <property type="molecule type" value="Genomic_DNA"/>
</dbReference>
<accession>A0A2T8IGW4</accession>
<evidence type="ECO:0000256" key="1">
    <source>
        <dbReference type="SAM" id="MobiDB-lite"/>
    </source>
</evidence>
<protein>
    <submittedName>
        <fullName evidence="2">Uncharacterized protein</fullName>
    </submittedName>
</protein>
<reference evidence="2" key="1">
    <citation type="submission" date="2018-04" db="EMBL/GenBank/DDBJ databases">
        <title>WGS assembly of Panicum hallii.</title>
        <authorList>
            <person name="Lovell J."/>
            <person name="Jenkins J."/>
            <person name="Lowry D."/>
            <person name="Mamidi S."/>
            <person name="Sreedasyam A."/>
            <person name="Weng X."/>
            <person name="Barry K."/>
            <person name="Bonette J."/>
            <person name="Campitelli B."/>
            <person name="Daum C."/>
            <person name="Gordon S."/>
            <person name="Gould B."/>
            <person name="Lipzen A."/>
            <person name="Macqueen A."/>
            <person name="Palacio-Mejia J."/>
            <person name="Plott C."/>
            <person name="Shakirov E."/>
            <person name="Shu S."/>
            <person name="Yoshinaga Y."/>
            <person name="Zane M."/>
            <person name="Rokhsar D."/>
            <person name="Grimwood J."/>
            <person name="Schmutz J."/>
            <person name="Juenger T."/>
        </authorList>
    </citation>
    <scope>NUCLEOTIDE SEQUENCE [LARGE SCALE GENOMIC DNA]</scope>
    <source>
        <strain evidence="2">FIL2</strain>
    </source>
</reference>
<evidence type="ECO:0000313" key="2">
    <source>
        <dbReference type="EMBL" id="PVH36902.1"/>
    </source>
</evidence>
<dbReference type="Proteomes" id="UP000243499">
    <property type="component" value="Chromosome 6"/>
</dbReference>